<proteinExistence type="predicted"/>
<keyword evidence="3" id="KW-1185">Reference proteome</keyword>
<gene>
    <name evidence="2" type="ORF">H0A36_06775</name>
</gene>
<dbReference type="Pfam" id="PF13466">
    <property type="entry name" value="STAS_2"/>
    <property type="match status" value="1"/>
</dbReference>
<dbReference type="InterPro" id="IPR002645">
    <property type="entry name" value="STAS_dom"/>
</dbReference>
<sequence>MVEGEVLSTAPGQLKLVGRVTFGAAVNIEQQGRELLIKQTGSCTVDLAEVEEAGSAALSVLLSWMRQSHHLSISLSIVNMPIDLYDLARVSGLDAVLPIQQS</sequence>
<feature type="domain" description="STAS" evidence="1">
    <location>
        <begin position="14"/>
        <end position="102"/>
    </location>
</feature>
<dbReference type="RefSeq" id="WP_180567737.1">
    <property type="nucleotide sequence ID" value="NZ_JACCKB010000007.1"/>
</dbReference>
<dbReference type="Gene3D" id="3.30.750.24">
    <property type="entry name" value="STAS domain"/>
    <property type="match status" value="1"/>
</dbReference>
<dbReference type="SUPFAM" id="SSF52091">
    <property type="entry name" value="SpoIIaa-like"/>
    <property type="match status" value="1"/>
</dbReference>
<dbReference type="AlphaFoldDB" id="A0A853I711"/>
<dbReference type="InterPro" id="IPR058548">
    <property type="entry name" value="MlaB-like_STAS"/>
</dbReference>
<dbReference type="PROSITE" id="PS50801">
    <property type="entry name" value="STAS"/>
    <property type="match status" value="1"/>
</dbReference>
<protein>
    <submittedName>
        <fullName evidence="2">STAS domain-containing protein</fullName>
    </submittedName>
</protein>
<dbReference type="Proteomes" id="UP000569732">
    <property type="component" value="Unassembled WGS sequence"/>
</dbReference>
<organism evidence="2 3">
    <name type="scientific">Spartinivicinus marinus</name>
    <dbReference type="NCBI Taxonomy" id="2994442"/>
    <lineage>
        <taxon>Bacteria</taxon>
        <taxon>Pseudomonadati</taxon>
        <taxon>Pseudomonadota</taxon>
        <taxon>Gammaproteobacteria</taxon>
        <taxon>Oceanospirillales</taxon>
        <taxon>Zooshikellaceae</taxon>
        <taxon>Spartinivicinus</taxon>
    </lineage>
</organism>
<dbReference type="EMBL" id="JACCKB010000007">
    <property type="protein sequence ID" value="NYZ65711.1"/>
    <property type="molecule type" value="Genomic_DNA"/>
</dbReference>
<evidence type="ECO:0000259" key="1">
    <source>
        <dbReference type="PROSITE" id="PS50801"/>
    </source>
</evidence>
<comment type="caution">
    <text evidence="2">The sequence shown here is derived from an EMBL/GenBank/DDBJ whole genome shotgun (WGS) entry which is preliminary data.</text>
</comment>
<name>A0A853I711_9GAMM</name>
<dbReference type="CDD" id="cd07043">
    <property type="entry name" value="STAS_anti-anti-sigma_factors"/>
    <property type="match status" value="1"/>
</dbReference>
<evidence type="ECO:0000313" key="2">
    <source>
        <dbReference type="EMBL" id="NYZ65711.1"/>
    </source>
</evidence>
<reference evidence="2 3" key="1">
    <citation type="submission" date="2020-07" db="EMBL/GenBank/DDBJ databases">
        <title>Endozoicomonas sp. nov., isolated from sediment.</title>
        <authorList>
            <person name="Gu T."/>
        </authorList>
    </citation>
    <scope>NUCLEOTIDE SEQUENCE [LARGE SCALE GENOMIC DNA]</scope>
    <source>
        <strain evidence="2 3">SM1973</strain>
    </source>
</reference>
<dbReference type="InterPro" id="IPR036513">
    <property type="entry name" value="STAS_dom_sf"/>
</dbReference>
<accession>A0A853I711</accession>
<evidence type="ECO:0000313" key="3">
    <source>
        <dbReference type="Proteomes" id="UP000569732"/>
    </source>
</evidence>